<feature type="compositionally biased region" description="Basic residues" evidence="1">
    <location>
        <begin position="61"/>
        <end position="75"/>
    </location>
</feature>
<evidence type="ECO:0000256" key="2">
    <source>
        <dbReference type="SAM" id="Phobius"/>
    </source>
</evidence>
<keyword evidence="2" id="KW-1133">Transmembrane helix</keyword>
<dbReference type="InterPro" id="IPR006149">
    <property type="entry name" value="EB_dom"/>
</dbReference>
<dbReference type="EMBL" id="UFQS01001466">
    <property type="protein sequence ID" value="SSX11116.1"/>
    <property type="molecule type" value="Genomic_DNA"/>
</dbReference>
<feature type="transmembrane region" description="Helical" evidence="2">
    <location>
        <begin position="7"/>
        <end position="26"/>
    </location>
</feature>
<organism evidence="5">
    <name type="scientific">Culicoides sonorensis</name>
    <name type="common">Biting midge</name>
    <dbReference type="NCBI Taxonomy" id="179676"/>
    <lineage>
        <taxon>Eukaryota</taxon>
        <taxon>Metazoa</taxon>
        <taxon>Ecdysozoa</taxon>
        <taxon>Arthropoda</taxon>
        <taxon>Hexapoda</taxon>
        <taxon>Insecta</taxon>
        <taxon>Pterygota</taxon>
        <taxon>Neoptera</taxon>
        <taxon>Endopterygota</taxon>
        <taxon>Diptera</taxon>
        <taxon>Nematocera</taxon>
        <taxon>Chironomoidea</taxon>
        <taxon>Ceratopogonidae</taxon>
        <taxon>Ceratopogoninae</taxon>
        <taxon>Culicoides</taxon>
        <taxon>Monoculicoides</taxon>
    </lineage>
</organism>
<evidence type="ECO:0000313" key="5">
    <source>
        <dbReference type="EMBL" id="SSX30687.1"/>
    </source>
</evidence>
<dbReference type="PANTHER" id="PTHR39069:SF8">
    <property type="entry name" value="FI17111P1"/>
    <property type="match status" value="1"/>
</dbReference>
<dbReference type="Pfam" id="PF01683">
    <property type="entry name" value="EB"/>
    <property type="match status" value="2"/>
</dbReference>
<feature type="region of interest" description="Disordered" evidence="1">
    <location>
        <begin position="53"/>
        <end position="78"/>
    </location>
</feature>
<feature type="domain" description="EB" evidence="3">
    <location>
        <begin position="584"/>
        <end position="640"/>
    </location>
</feature>
<gene>
    <name evidence="5" type="primary">CSON002763</name>
</gene>
<keyword evidence="2" id="KW-0472">Membrane</keyword>
<evidence type="ECO:0000256" key="1">
    <source>
        <dbReference type="SAM" id="MobiDB-lite"/>
    </source>
</evidence>
<reference evidence="4" key="1">
    <citation type="submission" date="2018-04" db="EMBL/GenBank/DDBJ databases">
        <authorList>
            <person name="Go L.Y."/>
            <person name="Mitchell J.A."/>
        </authorList>
    </citation>
    <scope>NUCLEOTIDE SEQUENCE</scope>
    <source>
        <tissue evidence="4">Whole organism</tissue>
    </source>
</reference>
<dbReference type="VEuPathDB" id="VectorBase:CSON002763"/>
<reference evidence="5" key="2">
    <citation type="submission" date="2018-07" db="EMBL/GenBank/DDBJ databases">
        <authorList>
            <person name="Quirk P.G."/>
            <person name="Krulwich T.A."/>
        </authorList>
    </citation>
    <scope>NUCLEOTIDE SEQUENCE</scope>
</reference>
<feature type="domain" description="EB" evidence="3">
    <location>
        <begin position="205"/>
        <end position="262"/>
    </location>
</feature>
<sequence>MSIKIFGVFYPIYIILEICVIAVTVVQPKLFCFPKQYQKIRFYGVATKNNLSQSSSSEQGKHHHHHHRHLHKNYHKQQESSRNKSRFLLFRHHNQHHYHRRRYFCYCCRQFHYKIVQCLYPDIVFYHIGVDSVLWPCRDNLDCNSIVANAKCSQYNYCYCPAGYIFSSDVTECLKESAHGVACKDPVQCSHMLSGAICNNGSCDCADGYTYARGKCRKLAHLDSACSEDIDCAFGADRESVVCRDKVCSCSDGYYRRASNVCRRLSTKPGDPCLVQSDCQSQDLSLVCEKQTCVNGTSTGGENSPSSGISSSKTNLRDIGTQISISSFKNDNPLSDDINYKRLRTVSTATSDSNNHKNSLSSYESSMRDEIGDPCTSEGDPCPGLDHSVCRKALCHCQYGYYEKQGLCHAELGEHTMHKEFCPANTRYENNRCLCPYNTFYSPNMRFCVKPTINFEGSCVYNEQCSVYGAAYCPKDAPKKTCQCHAYATYNKEKELCELKEGLGEYCELDSMCSIPNTRCNEHKSCVCKENYVERDGKCMPGIGASCGSPDEMCALENSECVSNGKRNSKYSIDQSEGQKYCSCKKQYVHAQGECLKKATKYEDECKANEQCTPLLGDLSKCINRTCKCEIIHHHKDDRCYEKVPLNAPCERSSECFVESEPDTVECRNSECKCKVDHTPDVEAQVCIKPRPTKNSSNKISPLKAVTWLLFSLAALTTISAIREAYYP</sequence>
<protein>
    <submittedName>
        <fullName evidence="5">CSON002763 protein</fullName>
    </submittedName>
</protein>
<keyword evidence="2" id="KW-0812">Transmembrane</keyword>
<dbReference type="EMBL" id="UFQT01001466">
    <property type="protein sequence ID" value="SSX30687.1"/>
    <property type="molecule type" value="Genomic_DNA"/>
</dbReference>
<evidence type="ECO:0000313" key="4">
    <source>
        <dbReference type="EMBL" id="SSX11116.1"/>
    </source>
</evidence>
<dbReference type="AlphaFoldDB" id="A0A336MQZ4"/>
<accession>A0A336MQZ4</accession>
<dbReference type="PANTHER" id="PTHR39069">
    <property type="entry name" value="ECDYSONE-INDUCIBLE GENE E1, ISOFORM A"/>
    <property type="match status" value="1"/>
</dbReference>
<proteinExistence type="predicted"/>
<evidence type="ECO:0000259" key="3">
    <source>
        <dbReference type="Pfam" id="PF01683"/>
    </source>
</evidence>
<name>A0A336MQZ4_CULSO</name>